<sequence length="184" mass="21292">MLDSNQKKDNLSEPNNQKIKKSVAVWLIIKDGLNSGKIALQKRLAFDDQSNPGLCQPTWNGKLEDGESLADAIKREAKEELGEDFYNNFNFSELTQFGFDSFDYNGSKFISYNFIGSVIENEIKSVKMHQKAMLNFIYVNKEDLNNIKSKNDQLANLQKDIVLFNDQYNFLVKFLQSRQYYAFL</sequence>
<dbReference type="CDD" id="cd02883">
    <property type="entry name" value="NUDIX_Hydrolase"/>
    <property type="match status" value="1"/>
</dbReference>
<dbReference type="Gene3D" id="3.90.79.10">
    <property type="entry name" value="Nucleoside Triphosphate Pyrophosphohydrolase"/>
    <property type="match status" value="1"/>
</dbReference>
<comment type="caution">
    <text evidence="4">The sequence shown here is derived from an EMBL/GenBank/DDBJ whole genome shotgun (WGS) entry which is preliminary data.</text>
</comment>
<dbReference type="Proteomes" id="UP000176421">
    <property type="component" value="Unassembled WGS sequence"/>
</dbReference>
<dbReference type="InterPro" id="IPR015797">
    <property type="entry name" value="NUDIX_hydrolase-like_dom_sf"/>
</dbReference>
<proteinExistence type="predicted"/>
<organism evidence="4 5">
    <name type="scientific">Candidatus Staskawiczbacteria bacterium RIFCSPHIGHO2_02_FULL_34_9</name>
    <dbReference type="NCBI Taxonomy" id="1802206"/>
    <lineage>
        <taxon>Bacteria</taxon>
        <taxon>Candidatus Staskawicziibacteriota</taxon>
    </lineage>
</organism>
<dbReference type="InterPro" id="IPR000086">
    <property type="entry name" value="NUDIX_hydrolase_dom"/>
</dbReference>
<keyword evidence="1" id="KW-0378">Hydrolase</keyword>
<dbReference type="PROSITE" id="PS00893">
    <property type="entry name" value="NUDIX_BOX"/>
    <property type="match status" value="1"/>
</dbReference>
<dbReference type="AlphaFoldDB" id="A0A1G2HX48"/>
<protein>
    <recommendedName>
        <fullName evidence="3">Nudix hydrolase domain-containing protein</fullName>
    </recommendedName>
</protein>
<feature type="coiled-coil region" evidence="2">
    <location>
        <begin position="140"/>
        <end position="167"/>
    </location>
</feature>
<dbReference type="InterPro" id="IPR020084">
    <property type="entry name" value="NUDIX_hydrolase_CS"/>
</dbReference>
<reference evidence="4 5" key="1">
    <citation type="journal article" date="2016" name="Nat. Commun.">
        <title>Thousands of microbial genomes shed light on interconnected biogeochemical processes in an aquifer system.</title>
        <authorList>
            <person name="Anantharaman K."/>
            <person name="Brown C.T."/>
            <person name="Hug L.A."/>
            <person name="Sharon I."/>
            <person name="Castelle C.J."/>
            <person name="Probst A.J."/>
            <person name="Thomas B.C."/>
            <person name="Singh A."/>
            <person name="Wilkins M.J."/>
            <person name="Karaoz U."/>
            <person name="Brodie E.L."/>
            <person name="Williams K.H."/>
            <person name="Hubbard S.S."/>
            <person name="Banfield J.F."/>
        </authorList>
    </citation>
    <scope>NUCLEOTIDE SEQUENCE [LARGE SCALE GENOMIC DNA]</scope>
</reference>
<evidence type="ECO:0000256" key="1">
    <source>
        <dbReference type="ARBA" id="ARBA00022801"/>
    </source>
</evidence>
<dbReference type="EMBL" id="MHOS01000046">
    <property type="protein sequence ID" value="OGZ67053.1"/>
    <property type="molecule type" value="Genomic_DNA"/>
</dbReference>
<dbReference type="PROSITE" id="PS51462">
    <property type="entry name" value="NUDIX"/>
    <property type="match status" value="1"/>
</dbReference>
<accession>A0A1G2HX48</accession>
<name>A0A1G2HX48_9BACT</name>
<evidence type="ECO:0000313" key="4">
    <source>
        <dbReference type="EMBL" id="OGZ67053.1"/>
    </source>
</evidence>
<dbReference type="GO" id="GO:0016787">
    <property type="term" value="F:hydrolase activity"/>
    <property type="evidence" value="ECO:0007669"/>
    <property type="project" value="UniProtKB-KW"/>
</dbReference>
<dbReference type="Pfam" id="PF00293">
    <property type="entry name" value="NUDIX"/>
    <property type="match status" value="1"/>
</dbReference>
<evidence type="ECO:0000256" key="2">
    <source>
        <dbReference type="SAM" id="Coils"/>
    </source>
</evidence>
<keyword evidence="2" id="KW-0175">Coiled coil</keyword>
<dbReference type="SUPFAM" id="SSF55811">
    <property type="entry name" value="Nudix"/>
    <property type="match status" value="1"/>
</dbReference>
<evidence type="ECO:0000259" key="3">
    <source>
        <dbReference type="PROSITE" id="PS51462"/>
    </source>
</evidence>
<gene>
    <name evidence="4" type="ORF">A3D35_02150</name>
</gene>
<feature type="domain" description="Nudix hydrolase" evidence="3">
    <location>
        <begin position="18"/>
        <end position="167"/>
    </location>
</feature>
<evidence type="ECO:0000313" key="5">
    <source>
        <dbReference type="Proteomes" id="UP000176421"/>
    </source>
</evidence>